<feature type="transmembrane region" description="Helical" evidence="3">
    <location>
        <begin position="7"/>
        <end position="40"/>
    </location>
</feature>
<reference evidence="5 6" key="1">
    <citation type="journal article" date="2018" name="ACS Chem. Biol.">
        <title>Ketoreductase domain dysfunction expands chemodiversity: malyngamide biosynthesis in the cyanobacterium Okeania hirsuta.</title>
        <authorList>
            <person name="Moss N.A."/>
            <person name="Leao T."/>
            <person name="Rankin M."/>
            <person name="McCullough T.M."/>
            <person name="Qu P."/>
            <person name="Korobeynikov A."/>
            <person name="Smith J.L."/>
            <person name="Gerwick L."/>
            <person name="Gerwick W.H."/>
        </authorList>
    </citation>
    <scope>NUCLEOTIDE SEQUENCE [LARGE SCALE GENOMIC DNA]</scope>
    <source>
        <strain evidence="5 6">PAB10Feb10-1</strain>
    </source>
</reference>
<sequence>MKNIKSIVLILTLAFLFCFIIKSIVLTLALVFLFCFINLMPPAYACTGITLKAEDGAMVYGRTMQWGKFDLESRILILPREHQFVTELSRDENVHLPGIRWTGKYGIVGIDAVNRPIPLDGMNEKGLVAGVFDHPDFAEYVDYDSTMAEKSMAPTDVVQYLLSTCATVDDVREAIDQILVVNVVEPVIGKTALYHLMVSDPSGEQIVIEWSQGKPKIFDAELGIITNSPTYDWHITNLRNYVNISPVAYPDRNIGSINFSPLGVGSGMIGLPGDFTPPSRFIRAFAFSQTARATTDGPETMYELFRILDNFNVPLGPPEESEDEYIDTSGMRSATVWTTAYDLTNKVIYYHTQHNRQVRKIDVGSLDFETIRDMQVSPLDIVKEQNIEDRTPGKLKVSS</sequence>
<dbReference type="PANTHER" id="PTHR35527">
    <property type="entry name" value="CHOLOYLGLYCINE HYDROLASE"/>
    <property type="match status" value="1"/>
</dbReference>
<keyword evidence="3" id="KW-0812">Transmembrane</keyword>
<dbReference type="AlphaFoldDB" id="A0A3N6PLV0"/>
<dbReference type="EMBL" id="RCBY01000002">
    <property type="protein sequence ID" value="RQH57524.1"/>
    <property type="molecule type" value="Genomic_DNA"/>
</dbReference>
<dbReference type="Gene3D" id="3.60.60.10">
    <property type="entry name" value="Penicillin V Acylase, Chain A"/>
    <property type="match status" value="1"/>
</dbReference>
<evidence type="ECO:0000259" key="4">
    <source>
        <dbReference type="Pfam" id="PF02275"/>
    </source>
</evidence>
<dbReference type="PANTHER" id="PTHR35527:SF2">
    <property type="entry name" value="HYDROLASE"/>
    <property type="match status" value="1"/>
</dbReference>
<dbReference type="Proteomes" id="UP000269154">
    <property type="component" value="Unassembled WGS sequence"/>
</dbReference>
<proteinExistence type="inferred from homology"/>
<feature type="domain" description="Choloylglycine hydrolase/NAAA C-terminal" evidence="4">
    <location>
        <begin position="46"/>
        <end position="368"/>
    </location>
</feature>
<protein>
    <submittedName>
        <fullName evidence="5">Linear amide C-N hydrolase</fullName>
    </submittedName>
</protein>
<name>A0A3N6PLV0_9CYAN</name>
<evidence type="ECO:0000256" key="1">
    <source>
        <dbReference type="ARBA" id="ARBA00006625"/>
    </source>
</evidence>
<accession>A0A3N6PLV0</accession>
<organism evidence="5 6">
    <name type="scientific">Okeania hirsuta</name>
    <dbReference type="NCBI Taxonomy" id="1458930"/>
    <lineage>
        <taxon>Bacteria</taxon>
        <taxon>Bacillati</taxon>
        <taxon>Cyanobacteriota</taxon>
        <taxon>Cyanophyceae</taxon>
        <taxon>Oscillatoriophycideae</taxon>
        <taxon>Oscillatoriales</taxon>
        <taxon>Microcoleaceae</taxon>
        <taxon>Okeania</taxon>
    </lineage>
</organism>
<evidence type="ECO:0000256" key="2">
    <source>
        <dbReference type="ARBA" id="ARBA00022801"/>
    </source>
</evidence>
<keyword evidence="3" id="KW-0472">Membrane</keyword>
<dbReference type="GO" id="GO:0016787">
    <property type="term" value="F:hydrolase activity"/>
    <property type="evidence" value="ECO:0007669"/>
    <property type="project" value="UniProtKB-KW"/>
</dbReference>
<comment type="similarity">
    <text evidence="1">Belongs to the peptidase C59 family.</text>
</comment>
<keyword evidence="3" id="KW-1133">Transmembrane helix</keyword>
<dbReference type="InterPro" id="IPR029055">
    <property type="entry name" value="Ntn_hydrolases_N"/>
</dbReference>
<evidence type="ECO:0000256" key="3">
    <source>
        <dbReference type="SAM" id="Phobius"/>
    </source>
</evidence>
<evidence type="ECO:0000313" key="6">
    <source>
        <dbReference type="Proteomes" id="UP000269154"/>
    </source>
</evidence>
<keyword evidence="2 5" id="KW-0378">Hydrolase</keyword>
<comment type="caution">
    <text evidence="5">The sequence shown here is derived from an EMBL/GenBank/DDBJ whole genome shotgun (WGS) entry which is preliminary data.</text>
</comment>
<dbReference type="InterPro" id="IPR029132">
    <property type="entry name" value="CBAH/NAAA_C"/>
</dbReference>
<dbReference type="Pfam" id="PF02275">
    <property type="entry name" value="CBAH"/>
    <property type="match status" value="1"/>
</dbReference>
<keyword evidence="6" id="KW-1185">Reference proteome</keyword>
<dbReference type="CDD" id="cd00542">
    <property type="entry name" value="Ntn_PVA"/>
    <property type="match status" value="1"/>
</dbReference>
<gene>
    <name evidence="5" type="ORF">D5R40_00685</name>
</gene>
<dbReference type="InterPro" id="IPR052193">
    <property type="entry name" value="Peptidase_C59"/>
</dbReference>
<evidence type="ECO:0000313" key="5">
    <source>
        <dbReference type="EMBL" id="RQH57524.1"/>
    </source>
</evidence>
<dbReference type="SUPFAM" id="SSF56235">
    <property type="entry name" value="N-terminal nucleophile aminohydrolases (Ntn hydrolases)"/>
    <property type="match status" value="1"/>
</dbReference>